<name>A0A1R0GZ21_9FUNG</name>
<accession>A0A1R0GZ21</accession>
<organism evidence="2 3">
    <name type="scientific">Smittium mucronatum</name>
    <dbReference type="NCBI Taxonomy" id="133383"/>
    <lineage>
        <taxon>Eukaryota</taxon>
        <taxon>Fungi</taxon>
        <taxon>Fungi incertae sedis</taxon>
        <taxon>Zoopagomycota</taxon>
        <taxon>Kickxellomycotina</taxon>
        <taxon>Harpellomycetes</taxon>
        <taxon>Harpellales</taxon>
        <taxon>Legeriomycetaceae</taxon>
        <taxon>Smittium</taxon>
    </lineage>
</organism>
<sequence>MDPILDSFMSLLNYNYYEVIYNHSINKPSNITPKYIPSSNSLSNFYPYQRFGESSKEILSSNKSESDFDSIQPFQSQNNHQPTPIDSSNYDGNVSYTGTITKIIDSRLGLFTLDDCVILSVGFCEDFNPWIPLRNMTKIKINNVHPFSLPHPGSYCDNNMSFNYKWEIDRRLSQGNGCSIVLLGVEKTSIEVLGQHHNSPVSDFSPNLPNDETLFNIFNRLKLFSKIQTKFEVQSHSMEDNLDPKVYCVDVYSTSLSILNLDSFSESNPKKNFIPHIDTGLGGIQLCGILTLDKHGNTFLSDSSFQIPILIVSSIGNLTLDDNEPKTHKRQKLGFHIKSRFSDAENIGVQSPGSSIDQYVNEFSDSLNISQMLGHVWIFESYYVSTKSSINQKNRFKNFEPLTESEICIVSTFRNSKLIKSKPSNDFLKIEKTSGESYSLDKNIFQNLIYLVPISPPNKLSAYSELNVELDDNDKSEKSEIVSFMAYSAEFLIDKNLHLGIDLILDSESFLKHCLATNSSSSFLRYSNIGKFELTFQDKELSVDHNNSCTNEDVLISSKKFFEQISLESSRSSNQMDSICLGYKNNDVVSINGILENVLLSGEKVKLNSEKNSSFSAGNSEVLFSSLNEFQTAKSQIETNDHSRSNSSEIVVVILKI</sequence>
<reference evidence="2 3" key="1">
    <citation type="journal article" date="2016" name="Mol. Biol. Evol.">
        <title>Genome-Wide Survey of Gut Fungi (Harpellales) Reveals the First Horizontally Transferred Ubiquitin Gene from a Mosquito Host.</title>
        <authorList>
            <person name="Wang Y."/>
            <person name="White M.M."/>
            <person name="Kvist S."/>
            <person name="Moncalvo J.M."/>
        </authorList>
    </citation>
    <scope>NUCLEOTIDE SEQUENCE [LARGE SCALE GENOMIC DNA]</scope>
    <source>
        <strain evidence="2 3">ALG-7-W6</strain>
    </source>
</reference>
<keyword evidence="3" id="KW-1185">Reference proteome</keyword>
<comment type="caution">
    <text evidence="2">The sequence shown here is derived from an EMBL/GenBank/DDBJ whole genome shotgun (WGS) entry which is preliminary data.</text>
</comment>
<evidence type="ECO:0000313" key="3">
    <source>
        <dbReference type="Proteomes" id="UP000187455"/>
    </source>
</evidence>
<gene>
    <name evidence="2" type="ORF">AYI68_g3724</name>
</gene>
<feature type="compositionally biased region" description="Polar residues" evidence="1">
    <location>
        <begin position="72"/>
        <end position="90"/>
    </location>
</feature>
<feature type="region of interest" description="Disordered" evidence="1">
    <location>
        <begin position="66"/>
        <end position="90"/>
    </location>
</feature>
<dbReference type="AlphaFoldDB" id="A0A1R0GZ21"/>
<proteinExistence type="predicted"/>
<dbReference type="OrthoDB" id="2314520at2759"/>
<dbReference type="Proteomes" id="UP000187455">
    <property type="component" value="Unassembled WGS sequence"/>
</dbReference>
<evidence type="ECO:0000313" key="2">
    <source>
        <dbReference type="EMBL" id="OLY82162.1"/>
    </source>
</evidence>
<dbReference type="EMBL" id="LSSL01001841">
    <property type="protein sequence ID" value="OLY82162.1"/>
    <property type="molecule type" value="Genomic_DNA"/>
</dbReference>
<evidence type="ECO:0008006" key="4">
    <source>
        <dbReference type="Google" id="ProtNLM"/>
    </source>
</evidence>
<evidence type="ECO:0000256" key="1">
    <source>
        <dbReference type="SAM" id="MobiDB-lite"/>
    </source>
</evidence>
<protein>
    <recommendedName>
        <fullName evidence="4">CST complex subunit CTC1</fullName>
    </recommendedName>
</protein>